<keyword evidence="3" id="KW-1185">Reference proteome</keyword>
<keyword evidence="1" id="KW-0812">Transmembrane</keyword>
<feature type="transmembrane region" description="Helical" evidence="1">
    <location>
        <begin position="12"/>
        <end position="31"/>
    </location>
</feature>
<dbReference type="RefSeq" id="WP_345135410.1">
    <property type="nucleotide sequence ID" value="NZ_BAABAT010000031.1"/>
</dbReference>
<proteinExistence type="predicted"/>
<organism evidence="2 3">
    <name type="scientific">Dactylosporangium darangshiense</name>
    <dbReference type="NCBI Taxonomy" id="579108"/>
    <lineage>
        <taxon>Bacteria</taxon>
        <taxon>Bacillati</taxon>
        <taxon>Actinomycetota</taxon>
        <taxon>Actinomycetes</taxon>
        <taxon>Micromonosporales</taxon>
        <taxon>Micromonosporaceae</taxon>
        <taxon>Dactylosporangium</taxon>
    </lineage>
</organism>
<sequence>MELQRRRRSLGLAVLVVVFGLVALVCAWGAVNTATRIVYAACGVLALLIGTVLMRDELRPFRFVINADGLTLRDGTTLAWSQVDRIILDEPTPPATSGPHLILQPGDRIVLKLDEVKQPQAQIAEALQRYAGDRFDNRMARRGDRAEFLVVLRGYEPGRVDNLLRRAGDALLSGDPAQRAEAREALENPDLLVAMRGYDRAQVDAHLRKLAARLTD</sequence>
<evidence type="ECO:0008006" key="4">
    <source>
        <dbReference type="Google" id="ProtNLM"/>
    </source>
</evidence>
<name>A0ABP8DKT5_9ACTN</name>
<keyword evidence="1" id="KW-1133">Transmembrane helix</keyword>
<protein>
    <recommendedName>
        <fullName evidence="4">DivIVA domain-containing protein</fullName>
    </recommendedName>
</protein>
<dbReference type="Proteomes" id="UP001500620">
    <property type="component" value="Unassembled WGS sequence"/>
</dbReference>
<reference evidence="3" key="1">
    <citation type="journal article" date="2019" name="Int. J. Syst. Evol. Microbiol.">
        <title>The Global Catalogue of Microorganisms (GCM) 10K type strain sequencing project: providing services to taxonomists for standard genome sequencing and annotation.</title>
        <authorList>
            <consortium name="The Broad Institute Genomics Platform"/>
            <consortium name="The Broad Institute Genome Sequencing Center for Infectious Disease"/>
            <person name="Wu L."/>
            <person name="Ma J."/>
        </authorList>
    </citation>
    <scope>NUCLEOTIDE SEQUENCE [LARGE SCALE GENOMIC DNA]</scope>
    <source>
        <strain evidence="3">JCM 17441</strain>
    </source>
</reference>
<dbReference type="EMBL" id="BAABAT010000031">
    <property type="protein sequence ID" value="GAA4258485.1"/>
    <property type="molecule type" value="Genomic_DNA"/>
</dbReference>
<feature type="transmembrane region" description="Helical" evidence="1">
    <location>
        <begin position="37"/>
        <end position="54"/>
    </location>
</feature>
<evidence type="ECO:0000313" key="2">
    <source>
        <dbReference type="EMBL" id="GAA4258485.1"/>
    </source>
</evidence>
<dbReference type="NCBIfam" id="TIGR03544">
    <property type="entry name" value="DivI1A_domain"/>
    <property type="match status" value="1"/>
</dbReference>
<gene>
    <name evidence="2" type="ORF">GCM10022255_079350</name>
</gene>
<accession>A0ABP8DKT5</accession>
<evidence type="ECO:0000256" key="1">
    <source>
        <dbReference type="SAM" id="Phobius"/>
    </source>
</evidence>
<dbReference type="InterPro" id="IPR019933">
    <property type="entry name" value="DivIVA_domain"/>
</dbReference>
<keyword evidence="1" id="KW-0472">Membrane</keyword>
<evidence type="ECO:0000313" key="3">
    <source>
        <dbReference type="Proteomes" id="UP001500620"/>
    </source>
</evidence>
<comment type="caution">
    <text evidence="2">The sequence shown here is derived from an EMBL/GenBank/DDBJ whole genome shotgun (WGS) entry which is preliminary data.</text>
</comment>